<dbReference type="Pfam" id="PF18914">
    <property type="entry name" value="DUF5666"/>
    <property type="match status" value="2"/>
</dbReference>
<name>A0A501X0P0_9GAMM</name>
<evidence type="ECO:0000259" key="2">
    <source>
        <dbReference type="Pfam" id="PF18914"/>
    </source>
</evidence>
<dbReference type="OrthoDB" id="5612604at2"/>
<evidence type="ECO:0000313" key="4">
    <source>
        <dbReference type="Proteomes" id="UP000315901"/>
    </source>
</evidence>
<comment type="caution">
    <text evidence="3">The sequence shown here is derived from an EMBL/GenBank/DDBJ whole genome shotgun (WGS) entry which is preliminary data.</text>
</comment>
<feature type="domain" description="DUF5666" evidence="2">
    <location>
        <begin position="46"/>
        <end position="102"/>
    </location>
</feature>
<evidence type="ECO:0000256" key="1">
    <source>
        <dbReference type="SAM" id="MobiDB-lite"/>
    </source>
</evidence>
<organism evidence="3 4">
    <name type="scientific">Maribrevibacterium harenarium</name>
    <dbReference type="NCBI Taxonomy" id="2589817"/>
    <lineage>
        <taxon>Bacteria</taxon>
        <taxon>Pseudomonadati</taxon>
        <taxon>Pseudomonadota</taxon>
        <taxon>Gammaproteobacteria</taxon>
        <taxon>Oceanospirillales</taxon>
        <taxon>Oceanospirillaceae</taxon>
        <taxon>Maribrevibacterium</taxon>
    </lineage>
</organism>
<feature type="domain" description="DUF5666" evidence="2">
    <location>
        <begin position="118"/>
        <end position="170"/>
    </location>
</feature>
<dbReference type="InterPro" id="IPR043724">
    <property type="entry name" value="DUF5666"/>
</dbReference>
<feature type="compositionally biased region" description="Low complexity" evidence="1">
    <location>
        <begin position="329"/>
        <end position="346"/>
    </location>
</feature>
<feature type="region of interest" description="Disordered" evidence="1">
    <location>
        <begin position="244"/>
        <end position="385"/>
    </location>
</feature>
<keyword evidence="4" id="KW-1185">Reference proteome</keyword>
<feature type="compositionally biased region" description="Low complexity" evidence="1">
    <location>
        <begin position="354"/>
        <end position="363"/>
    </location>
</feature>
<dbReference type="AlphaFoldDB" id="A0A501X0P0"/>
<sequence>MMLNWLKLIIAATAFVTLVWAGEDRGIGGTGKWLGADEERGLGGTGVIGTLTQFGSIWVNGLEIEVNRQTHITMNGIPTEERALRLGQQVKVLALPNPEGSRYQWRAQQVLVDHAVIGTVSQLNDNTLWVQGVKVVSDPNRPGEWPTLALGDGVKVSGYFHHNTLFATDIQTASVDQWQISAPVSRNALGQWQVAGLPLPEDVLEAQEGETLTLRGESDQVRFIRHDDGVPFAQDATKYVIERRTPERSETIHIDKHRPEKNGLSVKGGKGTPTSMFELMGSVPSHSSIDKGDANGQNQLPRARFERRLDSPTSSRASSSNKNRDQTISTGNPSGSGQSSPSNERSASSRESSRSSNSGPSSTSREHGGPSASNNGRGEPPNRRH</sequence>
<dbReference type="EMBL" id="VFRR01000010">
    <property type="protein sequence ID" value="TPE53411.1"/>
    <property type="molecule type" value="Genomic_DNA"/>
</dbReference>
<accession>A0A501X0P0</accession>
<reference evidence="3 4" key="1">
    <citation type="submission" date="2019-06" db="EMBL/GenBank/DDBJ databases">
        <title>A novel bacterium of genus Marinomonas, isolated from coastal sand.</title>
        <authorList>
            <person name="Huang H."/>
            <person name="Mo K."/>
            <person name="Hu Y."/>
        </authorList>
    </citation>
    <scope>NUCLEOTIDE SEQUENCE [LARGE SCALE GENOMIC DNA]</scope>
    <source>
        <strain evidence="3 4">HB171799</strain>
    </source>
</reference>
<gene>
    <name evidence="3" type="ORF">FJM67_07090</name>
</gene>
<protein>
    <recommendedName>
        <fullName evidence="2">DUF5666 domain-containing protein</fullName>
    </recommendedName>
</protein>
<feature type="compositionally biased region" description="Polar residues" evidence="1">
    <location>
        <begin position="311"/>
        <end position="321"/>
    </location>
</feature>
<evidence type="ECO:0000313" key="3">
    <source>
        <dbReference type="EMBL" id="TPE53411.1"/>
    </source>
</evidence>
<dbReference type="RefSeq" id="WP_140588086.1">
    <property type="nucleotide sequence ID" value="NZ_VFRR01000010.1"/>
</dbReference>
<feature type="compositionally biased region" description="Basic and acidic residues" evidence="1">
    <location>
        <begin position="244"/>
        <end position="261"/>
    </location>
</feature>
<dbReference type="Proteomes" id="UP000315901">
    <property type="component" value="Unassembled WGS sequence"/>
</dbReference>
<proteinExistence type="predicted"/>